<keyword evidence="2" id="KW-1185">Reference proteome</keyword>
<gene>
    <name evidence="1" type="ORF">DC28_04910</name>
</gene>
<comment type="caution">
    <text evidence="1">The sequence shown here is derived from an EMBL/GenBank/DDBJ whole genome shotgun (WGS) entry which is preliminary data.</text>
</comment>
<accession>A0A098QZJ6</accession>
<proteinExistence type="predicted"/>
<dbReference type="Proteomes" id="UP000029692">
    <property type="component" value="Unassembled WGS sequence"/>
</dbReference>
<protein>
    <submittedName>
        <fullName evidence="1">Uncharacterized protein</fullName>
    </submittedName>
</protein>
<evidence type="ECO:0000313" key="2">
    <source>
        <dbReference type="Proteomes" id="UP000029692"/>
    </source>
</evidence>
<dbReference type="STRING" id="1480694.DC28_04910"/>
<dbReference type="EMBL" id="JNUP01000045">
    <property type="protein sequence ID" value="KGE73134.1"/>
    <property type="molecule type" value="Genomic_DNA"/>
</dbReference>
<sequence length="81" mass="9148">MKGFTKAVSQDRAFFCALVHETHSAGSDELIYTVGSMYSWGEDMGRILSTQRIIEGSEQIERTKFSTSMFLLISKNFPYGI</sequence>
<name>A0A098QZJ6_9SPIO</name>
<evidence type="ECO:0000313" key="1">
    <source>
        <dbReference type="EMBL" id="KGE73134.1"/>
    </source>
</evidence>
<organism evidence="1 2">
    <name type="scientific">Spirochaeta lutea</name>
    <dbReference type="NCBI Taxonomy" id="1480694"/>
    <lineage>
        <taxon>Bacteria</taxon>
        <taxon>Pseudomonadati</taxon>
        <taxon>Spirochaetota</taxon>
        <taxon>Spirochaetia</taxon>
        <taxon>Spirochaetales</taxon>
        <taxon>Spirochaetaceae</taxon>
        <taxon>Spirochaeta</taxon>
    </lineage>
</organism>
<dbReference type="AlphaFoldDB" id="A0A098QZJ6"/>
<reference evidence="1 2" key="1">
    <citation type="submission" date="2014-05" db="EMBL/GenBank/DDBJ databases">
        <title>De novo Genome Sequence of Spirocheata sp.</title>
        <authorList>
            <person name="Shivani Y."/>
            <person name="Subhash Y."/>
            <person name="Tushar L."/>
            <person name="Sasikala C."/>
            <person name="Ramana C.V."/>
        </authorList>
    </citation>
    <scope>NUCLEOTIDE SEQUENCE [LARGE SCALE GENOMIC DNA]</scope>
    <source>
        <strain evidence="1 2">JC230</strain>
    </source>
</reference>